<evidence type="ECO:0000256" key="2">
    <source>
        <dbReference type="ARBA" id="ARBA00023136"/>
    </source>
</evidence>
<evidence type="ECO:0000256" key="1">
    <source>
        <dbReference type="ARBA" id="ARBA00004370"/>
    </source>
</evidence>
<protein>
    <submittedName>
        <fullName evidence="5">Penicillin-binding protein</fullName>
    </submittedName>
</protein>
<evidence type="ECO:0000313" key="6">
    <source>
        <dbReference type="Proteomes" id="UP000231019"/>
    </source>
</evidence>
<evidence type="ECO:0000256" key="3">
    <source>
        <dbReference type="SAM" id="SignalP"/>
    </source>
</evidence>
<feature type="chain" id="PRO_5014992991" evidence="3">
    <location>
        <begin position="22"/>
        <end position="350"/>
    </location>
</feature>
<sequence>MARQGALGAALIFAAFSPVFIPDFAARAAQKSSLEQLSKAPKFHGTVLMVKEGKVVFQAAQGYCDIRSQKKLEMNSAFNLASVSKQFTALAIAQLVEAGKLRYEDKIQKYLKLPYPEITVDHLLGHRSGLPDYIELAEEEWDTDQLLTNADILNLFRKHKPALAFKPNSKYDYSNTGYAFLASLVEAVSKQSFADYLKAHVFTPAGMQDSFVYQPGKSKPLVKGMAYQRNQLVGDDLTWMDGVVGDGGIYSSALDLRKWQEALFQGKLISKAGLKMLFQPGQLNNGKTTDYGYGWVIDEEGDLVWHNGSWAGFRTLISYQISEDFLTIVLNNSGYEDNDGLVEKISKDLQ</sequence>
<dbReference type="Proteomes" id="UP000231019">
    <property type="component" value="Unassembled WGS sequence"/>
</dbReference>
<feature type="domain" description="Beta-lactamase-related" evidence="4">
    <location>
        <begin position="42"/>
        <end position="339"/>
    </location>
</feature>
<dbReference type="PANTHER" id="PTHR46825">
    <property type="entry name" value="D-ALANYL-D-ALANINE-CARBOXYPEPTIDASE/ENDOPEPTIDASE AMPH"/>
    <property type="match status" value="1"/>
</dbReference>
<keyword evidence="3" id="KW-0732">Signal</keyword>
<proteinExistence type="predicted"/>
<dbReference type="Gene3D" id="3.40.710.10">
    <property type="entry name" value="DD-peptidase/beta-lactamase superfamily"/>
    <property type="match status" value="1"/>
</dbReference>
<comment type="subcellular location">
    <subcellularLocation>
        <location evidence="1">Membrane</location>
    </subcellularLocation>
</comment>
<dbReference type="EMBL" id="PFFQ01000034">
    <property type="protein sequence ID" value="PIW16858.1"/>
    <property type="molecule type" value="Genomic_DNA"/>
</dbReference>
<evidence type="ECO:0000313" key="5">
    <source>
        <dbReference type="EMBL" id="PIW16858.1"/>
    </source>
</evidence>
<dbReference type="PANTHER" id="PTHR46825:SF11">
    <property type="entry name" value="PENICILLIN-BINDING PROTEIN 4"/>
    <property type="match status" value="1"/>
</dbReference>
<keyword evidence="2" id="KW-0472">Membrane</keyword>
<dbReference type="InterPro" id="IPR050491">
    <property type="entry name" value="AmpC-like"/>
</dbReference>
<dbReference type="GO" id="GO:0016020">
    <property type="term" value="C:membrane"/>
    <property type="evidence" value="ECO:0007669"/>
    <property type="project" value="UniProtKB-SubCell"/>
</dbReference>
<organism evidence="5 6">
    <name type="scientific">bacterium (Candidatus Blackallbacteria) CG17_big_fil_post_rev_8_21_14_2_50_48_46</name>
    <dbReference type="NCBI Taxonomy" id="2014261"/>
    <lineage>
        <taxon>Bacteria</taxon>
        <taxon>Candidatus Blackallbacteria</taxon>
    </lineage>
</organism>
<feature type="signal peptide" evidence="3">
    <location>
        <begin position="1"/>
        <end position="21"/>
    </location>
</feature>
<name>A0A2M7G4L5_9BACT</name>
<reference evidence="5 6" key="1">
    <citation type="submission" date="2017-09" db="EMBL/GenBank/DDBJ databases">
        <title>Depth-based differentiation of microbial function through sediment-hosted aquifers and enrichment of novel symbionts in the deep terrestrial subsurface.</title>
        <authorList>
            <person name="Probst A.J."/>
            <person name="Ladd B."/>
            <person name="Jarett J.K."/>
            <person name="Geller-Mcgrath D.E."/>
            <person name="Sieber C.M."/>
            <person name="Emerson J.B."/>
            <person name="Anantharaman K."/>
            <person name="Thomas B.C."/>
            <person name="Malmstrom R."/>
            <person name="Stieglmeier M."/>
            <person name="Klingl A."/>
            <person name="Woyke T."/>
            <person name="Ryan C.M."/>
            <person name="Banfield J.F."/>
        </authorList>
    </citation>
    <scope>NUCLEOTIDE SEQUENCE [LARGE SCALE GENOMIC DNA]</scope>
    <source>
        <strain evidence="5">CG17_big_fil_post_rev_8_21_14_2_50_48_46</strain>
    </source>
</reference>
<dbReference type="SUPFAM" id="SSF56601">
    <property type="entry name" value="beta-lactamase/transpeptidase-like"/>
    <property type="match status" value="1"/>
</dbReference>
<dbReference type="InterPro" id="IPR012338">
    <property type="entry name" value="Beta-lactam/transpept-like"/>
</dbReference>
<accession>A0A2M7G4L5</accession>
<evidence type="ECO:0000259" key="4">
    <source>
        <dbReference type="Pfam" id="PF00144"/>
    </source>
</evidence>
<dbReference type="InterPro" id="IPR001466">
    <property type="entry name" value="Beta-lactam-related"/>
</dbReference>
<comment type="caution">
    <text evidence="5">The sequence shown here is derived from an EMBL/GenBank/DDBJ whole genome shotgun (WGS) entry which is preliminary data.</text>
</comment>
<dbReference type="Pfam" id="PF00144">
    <property type="entry name" value="Beta-lactamase"/>
    <property type="match status" value="1"/>
</dbReference>
<dbReference type="AlphaFoldDB" id="A0A2M7G4L5"/>
<gene>
    <name evidence="5" type="ORF">COW36_11285</name>
</gene>